<proteinExistence type="predicted"/>
<accession>A0A0F9PVG4</accession>
<dbReference type="InterPro" id="IPR050229">
    <property type="entry name" value="GlpE_sulfurtransferase"/>
</dbReference>
<organism evidence="2">
    <name type="scientific">marine sediment metagenome</name>
    <dbReference type="NCBI Taxonomy" id="412755"/>
    <lineage>
        <taxon>unclassified sequences</taxon>
        <taxon>metagenomes</taxon>
        <taxon>ecological metagenomes</taxon>
    </lineage>
</organism>
<name>A0A0F9PVG4_9ZZZZ</name>
<dbReference type="Gene3D" id="3.40.250.10">
    <property type="entry name" value="Rhodanese-like domain"/>
    <property type="match status" value="1"/>
</dbReference>
<gene>
    <name evidence="2" type="ORF">LCGC14_1170650</name>
</gene>
<dbReference type="AlphaFoldDB" id="A0A0F9PVG4"/>
<dbReference type="PROSITE" id="PS50206">
    <property type="entry name" value="RHODANESE_3"/>
    <property type="match status" value="1"/>
</dbReference>
<comment type="caution">
    <text evidence="2">The sequence shown here is derived from an EMBL/GenBank/DDBJ whole genome shotgun (WGS) entry which is preliminary data.</text>
</comment>
<dbReference type="InterPro" id="IPR001763">
    <property type="entry name" value="Rhodanese-like_dom"/>
</dbReference>
<dbReference type="NCBIfam" id="NF045521">
    <property type="entry name" value="rhoda_near_glyco"/>
    <property type="match status" value="1"/>
</dbReference>
<dbReference type="SMART" id="SM00450">
    <property type="entry name" value="RHOD"/>
    <property type="match status" value="1"/>
</dbReference>
<dbReference type="SUPFAM" id="SSF52821">
    <property type="entry name" value="Rhodanese/Cell cycle control phosphatase"/>
    <property type="match status" value="1"/>
</dbReference>
<sequence>MRFFLITLISLAFSPKVLSQNKIDKILKKFNTESVPYITVEALNGMNHIVVLDAREKDEFQVSHLKDAIWVGAKTFELDSVIPKIENRNTDIVVYCSIGVRSENIGQKLMEAGFSNVKNLYGGIFEWKNTGHSVYDSTGNETEKVHAFSKYWGKLLKKGEKVYDVPPQ</sequence>
<dbReference type="Pfam" id="PF00581">
    <property type="entry name" value="Rhodanese"/>
    <property type="match status" value="1"/>
</dbReference>
<protein>
    <recommendedName>
        <fullName evidence="1">Rhodanese domain-containing protein</fullName>
    </recommendedName>
</protein>
<evidence type="ECO:0000313" key="2">
    <source>
        <dbReference type="EMBL" id="KKM97177.1"/>
    </source>
</evidence>
<dbReference type="InterPro" id="IPR036873">
    <property type="entry name" value="Rhodanese-like_dom_sf"/>
</dbReference>
<dbReference type="CDD" id="cd00158">
    <property type="entry name" value="RHOD"/>
    <property type="match status" value="1"/>
</dbReference>
<feature type="domain" description="Rhodanese" evidence="1">
    <location>
        <begin position="45"/>
        <end position="136"/>
    </location>
</feature>
<dbReference type="PANTHER" id="PTHR43031:SF1">
    <property type="entry name" value="PYRIDINE NUCLEOTIDE-DISULPHIDE OXIDOREDUCTASE"/>
    <property type="match status" value="1"/>
</dbReference>
<reference evidence="2" key="1">
    <citation type="journal article" date="2015" name="Nature">
        <title>Complex archaea that bridge the gap between prokaryotes and eukaryotes.</title>
        <authorList>
            <person name="Spang A."/>
            <person name="Saw J.H."/>
            <person name="Jorgensen S.L."/>
            <person name="Zaremba-Niedzwiedzka K."/>
            <person name="Martijn J."/>
            <person name="Lind A.E."/>
            <person name="van Eijk R."/>
            <person name="Schleper C."/>
            <person name="Guy L."/>
            <person name="Ettema T.J."/>
        </authorList>
    </citation>
    <scope>NUCLEOTIDE SEQUENCE</scope>
</reference>
<dbReference type="EMBL" id="LAZR01005781">
    <property type="protein sequence ID" value="KKM97177.1"/>
    <property type="molecule type" value="Genomic_DNA"/>
</dbReference>
<evidence type="ECO:0000259" key="1">
    <source>
        <dbReference type="PROSITE" id="PS50206"/>
    </source>
</evidence>
<dbReference type="PANTHER" id="PTHR43031">
    <property type="entry name" value="FAD-DEPENDENT OXIDOREDUCTASE"/>
    <property type="match status" value="1"/>
</dbReference>